<organism evidence="1 2">
    <name type="scientific">Pontibacter toksunensis</name>
    <dbReference type="NCBI Taxonomy" id="1332631"/>
    <lineage>
        <taxon>Bacteria</taxon>
        <taxon>Pseudomonadati</taxon>
        <taxon>Bacteroidota</taxon>
        <taxon>Cytophagia</taxon>
        <taxon>Cytophagales</taxon>
        <taxon>Hymenobacteraceae</taxon>
        <taxon>Pontibacter</taxon>
    </lineage>
</organism>
<reference evidence="2" key="1">
    <citation type="journal article" date="2019" name="Int. J. Syst. Evol. Microbiol.">
        <title>The Global Catalogue of Microorganisms (GCM) 10K type strain sequencing project: providing services to taxonomists for standard genome sequencing and annotation.</title>
        <authorList>
            <consortium name="The Broad Institute Genomics Platform"/>
            <consortium name="The Broad Institute Genome Sequencing Center for Infectious Disease"/>
            <person name="Wu L."/>
            <person name="Ma J."/>
        </authorList>
    </citation>
    <scope>NUCLEOTIDE SEQUENCE [LARGE SCALE GENOMIC DNA]</scope>
    <source>
        <strain evidence="2">KCTC 23984</strain>
    </source>
</reference>
<dbReference type="EMBL" id="JBHUOX010000025">
    <property type="protein sequence ID" value="MFD3003215.1"/>
    <property type="molecule type" value="Genomic_DNA"/>
</dbReference>
<evidence type="ECO:0000313" key="2">
    <source>
        <dbReference type="Proteomes" id="UP001597641"/>
    </source>
</evidence>
<keyword evidence="2" id="KW-1185">Reference proteome</keyword>
<accession>A0ABW6C0A3</accession>
<dbReference type="Proteomes" id="UP001597641">
    <property type="component" value="Unassembled WGS sequence"/>
</dbReference>
<comment type="caution">
    <text evidence="1">The sequence shown here is derived from an EMBL/GenBank/DDBJ whole genome shotgun (WGS) entry which is preliminary data.</text>
</comment>
<evidence type="ECO:0000313" key="1">
    <source>
        <dbReference type="EMBL" id="MFD3003215.1"/>
    </source>
</evidence>
<proteinExistence type="predicted"/>
<gene>
    <name evidence="1" type="ORF">ACFS7Z_22830</name>
</gene>
<name>A0ABW6C0A3_9BACT</name>
<protein>
    <submittedName>
        <fullName evidence="1">Uncharacterized protein</fullName>
    </submittedName>
</protein>
<sequence>MTKQELEARMPDVAAELTERVQHRLVSIKPHVSIYNNSTGYWVEFEIQSESASGVLLTSYDFISHVNFEKRTIRGLMKVPSIKCLR</sequence>